<dbReference type="PANTHER" id="PTHR10775">
    <property type="entry name" value="OS08G0208400 PROTEIN"/>
    <property type="match status" value="1"/>
</dbReference>
<keyword evidence="3" id="KW-1185">Reference proteome</keyword>
<dbReference type="AlphaFoldDB" id="A0AAD9TSA9"/>
<protein>
    <submittedName>
        <fullName evidence="2">Uncharacterized protein</fullName>
    </submittedName>
</protein>
<dbReference type="EMBL" id="JANJYI010000007">
    <property type="protein sequence ID" value="KAK2641304.1"/>
    <property type="molecule type" value="Genomic_DNA"/>
</dbReference>
<evidence type="ECO:0000256" key="1">
    <source>
        <dbReference type="SAM" id="MobiDB-lite"/>
    </source>
</evidence>
<organism evidence="2 3">
    <name type="scientific">Dipteronia dyeriana</name>
    <dbReference type="NCBI Taxonomy" id="168575"/>
    <lineage>
        <taxon>Eukaryota</taxon>
        <taxon>Viridiplantae</taxon>
        <taxon>Streptophyta</taxon>
        <taxon>Embryophyta</taxon>
        <taxon>Tracheophyta</taxon>
        <taxon>Spermatophyta</taxon>
        <taxon>Magnoliopsida</taxon>
        <taxon>eudicotyledons</taxon>
        <taxon>Gunneridae</taxon>
        <taxon>Pentapetalae</taxon>
        <taxon>rosids</taxon>
        <taxon>malvids</taxon>
        <taxon>Sapindales</taxon>
        <taxon>Sapindaceae</taxon>
        <taxon>Hippocastanoideae</taxon>
        <taxon>Acereae</taxon>
        <taxon>Dipteronia</taxon>
    </lineage>
</organism>
<gene>
    <name evidence="2" type="ORF">Ddye_023067</name>
</gene>
<reference evidence="2" key="1">
    <citation type="journal article" date="2023" name="Plant J.">
        <title>Genome sequences and population genomics provide insights into the demographic history, inbreeding, and mutation load of two 'living fossil' tree species of Dipteronia.</title>
        <authorList>
            <person name="Feng Y."/>
            <person name="Comes H.P."/>
            <person name="Chen J."/>
            <person name="Zhu S."/>
            <person name="Lu R."/>
            <person name="Zhang X."/>
            <person name="Li P."/>
            <person name="Qiu J."/>
            <person name="Olsen K.M."/>
            <person name="Qiu Y."/>
        </authorList>
    </citation>
    <scope>NUCLEOTIDE SEQUENCE</scope>
    <source>
        <strain evidence="2">KIB01</strain>
    </source>
</reference>
<dbReference type="Proteomes" id="UP001280121">
    <property type="component" value="Unassembled WGS sequence"/>
</dbReference>
<dbReference type="InterPro" id="IPR004242">
    <property type="entry name" value="Transposase_21"/>
</dbReference>
<comment type="caution">
    <text evidence="2">The sequence shown here is derived from an EMBL/GenBank/DDBJ whole genome shotgun (WGS) entry which is preliminary data.</text>
</comment>
<dbReference type="PANTHER" id="PTHR10775:SF182">
    <property type="entry name" value="TRANSPOSON, EN_SPM-LIKE, TRANSPOSASE-ASSOCIATED DOMAIN PROTEIN-RELATED"/>
    <property type="match status" value="1"/>
</dbReference>
<evidence type="ECO:0000313" key="3">
    <source>
        <dbReference type="Proteomes" id="UP001280121"/>
    </source>
</evidence>
<evidence type="ECO:0000313" key="2">
    <source>
        <dbReference type="EMBL" id="KAK2641304.1"/>
    </source>
</evidence>
<proteinExistence type="predicted"/>
<dbReference type="Pfam" id="PF02992">
    <property type="entry name" value="Transposase_21"/>
    <property type="match status" value="1"/>
</dbReference>
<feature type="region of interest" description="Disordered" evidence="1">
    <location>
        <begin position="175"/>
        <end position="202"/>
    </location>
</feature>
<name>A0AAD9TSA9_9ROSI</name>
<accession>A0AAD9TSA9</accession>
<sequence length="350" mass="39881">MPRSAHRCLPEAARCGYSGLCFFDAPRSPKRSFIGVACCPDRVLCTCMHSSLQSGVVQAMHRSLCRGLDTYLYRGTASGPDEFCYLWQLLICNLVSCPTRIRVKSMDLPISMSTNRAGDRNPTDGDRGVESLWTVVEEQRQQLREIRELIVGMNLNANNRQLQPDNRVRAEGFARGQPVNKGRPHHHQPDSEDDSEDERDRGYVEDARHTSLVTDWFGGHLRLAVACPMSALFVSFLFFYSASGDVLFFALDPRNLRPGLATDGFNPYSNLSSTYSCWPVLVLRHNLDVMHIEKNVRESILDTLLDINWKTKEEINARIDLQDMGIRQELHPQDRETKTYLPPARIHYPR</sequence>